<dbReference type="InterPro" id="IPR052471">
    <property type="entry name" value="PBI_I9"/>
</dbReference>
<dbReference type="GO" id="GO:0004866">
    <property type="term" value="F:endopeptidase inhibitor activity"/>
    <property type="evidence" value="ECO:0007669"/>
    <property type="project" value="TreeGrafter"/>
</dbReference>
<dbReference type="Gene3D" id="3.30.70.80">
    <property type="entry name" value="Peptidase S8 propeptide/proteinase inhibitor I9"/>
    <property type="match status" value="1"/>
</dbReference>
<reference evidence="4" key="1">
    <citation type="submission" date="2021-06" db="EMBL/GenBank/DDBJ databases">
        <authorList>
            <person name="Kallberg Y."/>
            <person name="Tangrot J."/>
            <person name="Rosling A."/>
        </authorList>
    </citation>
    <scope>NUCLEOTIDE SEQUENCE</scope>
    <source>
        <strain evidence="4">CL551</strain>
    </source>
</reference>
<dbReference type="SUPFAM" id="SSF54897">
    <property type="entry name" value="Protease propeptides/inhibitors"/>
    <property type="match status" value="1"/>
</dbReference>
<feature type="chain" id="PRO_5040183073" evidence="2">
    <location>
        <begin position="27"/>
        <end position="119"/>
    </location>
</feature>
<evidence type="ECO:0000313" key="5">
    <source>
        <dbReference type="Proteomes" id="UP000789342"/>
    </source>
</evidence>
<dbReference type="PANTHER" id="PTHR28288">
    <property type="entry name" value="PROTEASE B INHIBITOR 2"/>
    <property type="match status" value="1"/>
</dbReference>
<dbReference type="Proteomes" id="UP000789342">
    <property type="component" value="Unassembled WGS sequence"/>
</dbReference>
<feature type="domain" description="Inhibitor I9" evidence="3">
    <location>
        <begin position="66"/>
        <end position="107"/>
    </location>
</feature>
<protein>
    <submittedName>
        <fullName evidence="4">14265_t:CDS:1</fullName>
    </submittedName>
</protein>
<dbReference type="AlphaFoldDB" id="A0A9N8YT25"/>
<dbReference type="EMBL" id="CAJVPV010000379">
    <property type="protein sequence ID" value="CAG8454081.1"/>
    <property type="molecule type" value="Genomic_DNA"/>
</dbReference>
<dbReference type="Pfam" id="PF05922">
    <property type="entry name" value="Inhibitor_I9"/>
    <property type="match status" value="1"/>
</dbReference>
<keyword evidence="2" id="KW-0732">Signal</keyword>
<keyword evidence="5" id="KW-1185">Reference proteome</keyword>
<sequence length="119" mass="13686">MSFPQKKLVIFVFLLIVLIGVCRLYADNSDPIIPSESARKHYIIMLDKNIDKANMDEFEVSLKGLGVVILKTYRTVMKGWAVDMPEVFVSSLLEDKRVVSVEPDQTGKIYWFLRRFIAS</sequence>
<dbReference type="InterPro" id="IPR037045">
    <property type="entry name" value="S8pro/Inhibitor_I9_sf"/>
</dbReference>
<dbReference type="OrthoDB" id="5518345at2759"/>
<gene>
    <name evidence="4" type="ORF">AMORRO_LOCUS1051</name>
</gene>
<dbReference type="InterPro" id="IPR010259">
    <property type="entry name" value="S8pro/Inhibitor_I9"/>
</dbReference>
<evidence type="ECO:0000259" key="3">
    <source>
        <dbReference type="Pfam" id="PF05922"/>
    </source>
</evidence>
<feature type="signal peptide" evidence="2">
    <location>
        <begin position="1"/>
        <end position="26"/>
    </location>
</feature>
<evidence type="ECO:0000313" key="4">
    <source>
        <dbReference type="EMBL" id="CAG8454081.1"/>
    </source>
</evidence>
<name>A0A9N8YT25_9GLOM</name>
<evidence type="ECO:0000256" key="2">
    <source>
        <dbReference type="SAM" id="SignalP"/>
    </source>
</evidence>
<dbReference type="GO" id="GO:0042144">
    <property type="term" value="P:vacuole fusion, non-autophagic"/>
    <property type="evidence" value="ECO:0007669"/>
    <property type="project" value="TreeGrafter"/>
</dbReference>
<accession>A0A9N8YT25</accession>
<organism evidence="4 5">
    <name type="scientific">Acaulospora morrowiae</name>
    <dbReference type="NCBI Taxonomy" id="94023"/>
    <lineage>
        <taxon>Eukaryota</taxon>
        <taxon>Fungi</taxon>
        <taxon>Fungi incertae sedis</taxon>
        <taxon>Mucoromycota</taxon>
        <taxon>Glomeromycotina</taxon>
        <taxon>Glomeromycetes</taxon>
        <taxon>Diversisporales</taxon>
        <taxon>Acaulosporaceae</taxon>
        <taxon>Acaulospora</taxon>
    </lineage>
</organism>
<comment type="similarity">
    <text evidence="1">Belongs to the protease inhibitor I9 family.</text>
</comment>
<evidence type="ECO:0000256" key="1">
    <source>
        <dbReference type="ARBA" id="ARBA00038069"/>
    </source>
</evidence>
<dbReference type="PANTHER" id="PTHR28288:SF2">
    <property type="entry name" value="PROTEASE B INHIBITOR 2"/>
    <property type="match status" value="1"/>
</dbReference>
<proteinExistence type="inferred from homology"/>
<comment type="caution">
    <text evidence="4">The sequence shown here is derived from an EMBL/GenBank/DDBJ whole genome shotgun (WGS) entry which is preliminary data.</text>
</comment>